<feature type="region of interest" description="Disordered" evidence="1">
    <location>
        <begin position="1"/>
        <end position="63"/>
    </location>
</feature>
<evidence type="ECO:0000313" key="3">
    <source>
        <dbReference type="Proteomes" id="UP000054498"/>
    </source>
</evidence>
<dbReference type="Proteomes" id="UP000054498">
    <property type="component" value="Unassembled WGS sequence"/>
</dbReference>
<feature type="region of interest" description="Disordered" evidence="1">
    <location>
        <begin position="90"/>
        <end position="131"/>
    </location>
</feature>
<reference evidence="2 3" key="1">
    <citation type="journal article" date="2013" name="BMC Genomics">
        <title>Reconstruction of the lipid metabolism for the microalga Monoraphidium neglectum from its genome sequence reveals characteristics suitable for biofuel production.</title>
        <authorList>
            <person name="Bogen C."/>
            <person name="Al-Dilaimi A."/>
            <person name="Albersmeier A."/>
            <person name="Wichmann J."/>
            <person name="Grundmann M."/>
            <person name="Rupp O."/>
            <person name="Lauersen K.J."/>
            <person name="Blifernez-Klassen O."/>
            <person name="Kalinowski J."/>
            <person name="Goesmann A."/>
            <person name="Mussgnug J.H."/>
            <person name="Kruse O."/>
        </authorList>
    </citation>
    <scope>NUCLEOTIDE SEQUENCE [LARGE SCALE GENOMIC DNA]</scope>
    <source>
        <strain evidence="2 3">SAG 48.87</strain>
    </source>
</reference>
<accession>A0A0D2KYJ7</accession>
<protein>
    <submittedName>
        <fullName evidence="2">Uncharacterized protein</fullName>
    </submittedName>
</protein>
<feature type="compositionally biased region" description="Low complexity" evidence="1">
    <location>
        <begin position="47"/>
        <end position="63"/>
    </location>
</feature>
<dbReference type="KEGG" id="mng:MNEG_7678"/>
<dbReference type="AlphaFoldDB" id="A0A0D2KYJ7"/>
<sequence>MRRSSTTHTRTKTTAKATKADARPVAAEPPAPIPCGAEGTSSDAGIPDPSQPTTATAADAPRASKAGWFVRAVSAVKAKWRALVVAAADKATPAPEEPATAPAPRAASASSTASQSNATQAAAPLGDNASAPKAPKNANWFARAFASAEAKCGAACHSVAASWHATAAQASAALTPKRKAEKTATQTKGHRSSKAHAALSPSAPAGAAVAAPAAGPGDNGSPAFPVAVADANAAVLVSVVASPAPKPAAAAPKPGSEAGAAATPSRWRDNLCTKFRSALPHARASRRAPASCRTARIKAGAAPSAKPCDGEPTPAPAAPKGRIGQMPGAAFAAKLARLSARRSRPDREAAKVVVGVVGGEAAVAC</sequence>
<proteinExistence type="predicted"/>
<dbReference type="RefSeq" id="XP_013899303.1">
    <property type="nucleotide sequence ID" value="XM_014043849.1"/>
</dbReference>
<dbReference type="GeneID" id="25740554"/>
<feature type="compositionally biased region" description="Low complexity" evidence="1">
    <location>
        <begin position="245"/>
        <end position="262"/>
    </location>
</feature>
<feature type="region of interest" description="Disordered" evidence="1">
    <location>
        <begin position="245"/>
        <end position="265"/>
    </location>
</feature>
<evidence type="ECO:0000313" key="2">
    <source>
        <dbReference type="EMBL" id="KIZ00284.1"/>
    </source>
</evidence>
<dbReference type="EMBL" id="KK101601">
    <property type="protein sequence ID" value="KIZ00284.1"/>
    <property type="molecule type" value="Genomic_DNA"/>
</dbReference>
<organism evidence="2 3">
    <name type="scientific">Monoraphidium neglectum</name>
    <dbReference type="NCBI Taxonomy" id="145388"/>
    <lineage>
        <taxon>Eukaryota</taxon>
        <taxon>Viridiplantae</taxon>
        <taxon>Chlorophyta</taxon>
        <taxon>core chlorophytes</taxon>
        <taxon>Chlorophyceae</taxon>
        <taxon>CS clade</taxon>
        <taxon>Sphaeropleales</taxon>
        <taxon>Selenastraceae</taxon>
        <taxon>Monoraphidium</taxon>
    </lineage>
</organism>
<feature type="region of interest" description="Disordered" evidence="1">
    <location>
        <begin position="171"/>
        <end position="217"/>
    </location>
</feature>
<name>A0A0D2KYJ7_9CHLO</name>
<gene>
    <name evidence="2" type="ORF">MNEG_7678</name>
</gene>
<feature type="compositionally biased region" description="Basic residues" evidence="1">
    <location>
        <begin position="1"/>
        <end position="13"/>
    </location>
</feature>
<feature type="compositionally biased region" description="Low complexity" evidence="1">
    <location>
        <begin position="195"/>
        <end position="217"/>
    </location>
</feature>
<evidence type="ECO:0000256" key="1">
    <source>
        <dbReference type="SAM" id="MobiDB-lite"/>
    </source>
</evidence>
<feature type="region of interest" description="Disordered" evidence="1">
    <location>
        <begin position="301"/>
        <end position="321"/>
    </location>
</feature>
<keyword evidence="3" id="KW-1185">Reference proteome</keyword>